<dbReference type="FunFam" id="2.40.10.10:FF:000280">
    <property type="match status" value="1"/>
</dbReference>
<name>A3KPY8_DANRE</name>
<dbReference type="InterPro" id="IPR033116">
    <property type="entry name" value="TRYPSIN_SER"/>
</dbReference>
<evidence type="ECO:0000256" key="9">
    <source>
        <dbReference type="ARBA" id="ARBA00023157"/>
    </source>
</evidence>
<keyword evidence="5" id="KW-0479">Metal-binding</keyword>
<dbReference type="SMR" id="A3KPY8"/>
<evidence type="ECO:0000256" key="7">
    <source>
        <dbReference type="ARBA" id="ARBA00022825"/>
    </source>
</evidence>
<reference evidence="14 15" key="1">
    <citation type="journal article" date="2013" name="Nature">
        <title>The zebrafish reference genome sequence and its relationship to the human genome.</title>
        <authorList>
            <consortium name="Genome Reference Consortium Zebrafish"/>
            <person name="Howe K."/>
            <person name="Clark M.D."/>
            <person name="Torroja C.F."/>
            <person name="Torrance J."/>
            <person name="Berthelot C."/>
            <person name="Muffato M."/>
            <person name="Collins J.E."/>
            <person name="Humphray S."/>
            <person name="McLaren K."/>
            <person name="Matthews L."/>
            <person name="McLaren S."/>
            <person name="Sealy I."/>
            <person name="Caccamo M."/>
            <person name="Churcher C."/>
            <person name="Scott C."/>
            <person name="Barrett J.C."/>
            <person name="Koch R."/>
            <person name="Rauch G.J."/>
            <person name="White S."/>
            <person name="Chow W."/>
            <person name="Kilian B."/>
            <person name="Quintais L.T."/>
            <person name="Guerra-Assuncao J.A."/>
            <person name="Zhou Y."/>
            <person name="Gu Y."/>
            <person name="Yen J."/>
            <person name="Vogel J.H."/>
            <person name="Eyre T."/>
            <person name="Redmond S."/>
            <person name="Banerjee R."/>
            <person name="Chi J."/>
            <person name="Fu B."/>
            <person name="Langley E."/>
            <person name="Maguire S.F."/>
            <person name="Laird G.K."/>
            <person name="Lloyd D."/>
            <person name="Kenyon E."/>
            <person name="Donaldson S."/>
            <person name="Sehra H."/>
            <person name="Almeida-King J."/>
            <person name="Loveland J."/>
            <person name="Trevanion S."/>
            <person name="Jones M."/>
            <person name="Quail M."/>
            <person name="Willey D."/>
            <person name="Hunt A."/>
            <person name="Burton J."/>
            <person name="Sims S."/>
            <person name="McLay K."/>
            <person name="Plumb B."/>
            <person name="Davis J."/>
            <person name="Clee C."/>
            <person name="Oliver K."/>
            <person name="Clark R."/>
            <person name="Riddle C."/>
            <person name="Elliot D."/>
            <person name="Eliott D."/>
            <person name="Threadgold G."/>
            <person name="Harden G."/>
            <person name="Ware D."/>
            <person name="Begum S."/>
            <person name="Mortimore B."/>
            <person name="Mortimer B."/>
            <person name="Kerry G."/>
            <person name="Heath P."/>
            <person name="Phillimore B."/>
            <person name="Tracey A."/>
            <person name="Corby N."/>
            <person name="Dunn M."/>
            <person name="Johnson C."/>
            <person name="Wood J."/>
            <person name="Clark S."/>
            <person name="Pelan S."/>
            <person name="Griffiths G."/>
            <person name="Smith M."/>
            <person name="Glithero R."/>
            <person name="Howden P."/>
            <person name="Barker N."/>
            <person name="Lloyd C."/>
            <person name="Stevens C."/>
            <person name="Harley J."/>
            <person name="Holt K."/>
            <person name="Panagiotidis G."/>
            <person name="Lovell J."/>
            <person name="Beasley H."/>
            <person name="Henderson C."/>
            <person name="Gordon D."/>
            <person name="Auger K."/>
            <person name="Wright D."/>
            <person name="Collins J."/>
            <person name="Raisen C."/>
            <person name="Dyer L."/>
            <person name="Leung K."/>
            <person name="Robertson L."/>
            <person name="Ambridge K."/>
            <person name="Leongamornlert D."/>
            <person name="McGuire S."/>
            <person name="Gilderthorp R."/>
            <person name="Griffiths C."/>
            <person name="Manthravadi D."/>
            <person name="Nichol S."/>
            <person name="Barker G."/>
            <person name="Whitehead S."/>
            <person name="Kay M."/>
            <person name="Brown J."/>
            <person name="Murnane C."/>
            <person name="Gray E."/>
            <person name="Humphries M."/>
            <person name="Sycamore N."/>
            <person name="Barker D."/>
            <person name="Saunders D."/>
            <person name="Wallis J."/>
            <person name="Babbage A."/>
            <person name="Hammond S."/>
            <person name="Mashreghi-Mohammadi M."/>
            <person name="Barr L."/>
            <person name="Martin S."/>
            <person name="Wray P."/>
            <person name="Ellington A."/>
            <person name="Matthews N."/>
            <person name="Ellwood M."/>
            <person name="Woodmansey R."/>
            <person name="Clark G."/>
            <person name="Cooper J."/>
            <person name="Cooper J."/>
            <person name="Tromans A."/>
            <person name="Grafham D."/>
            <person name="Skuce C."/>
            <person name="Pandian R."/>
            <person name="Andrews R."/>
            <person name="Harrison E."/>
            <person name="Kimberley A."/>
            <person name="Garnett J."/>
            <person name="Fosker N."/>
            <person name="Hall R."/>
            <person name="Garner P."/>
            <person name="Kelly D."/>
            <person name="Bird C."/>
            <person name="Palmer S."/>
            <person name="Gehring I."/>
            <person name="Berger A."/>
            <person name="Dooley C.M."/>
            <person name="Ersan-Urun Z."/>
            <person name="Eser C."/>
            <person name="Geiger H."/>
            <person name="Geisler M."/>
            <person name="Karotki L."/>
            <person name="Kirn A."/>
            <person name="Konantz J."/>
            <person name="Konantz M."/>
            <person name="Oberlander M."/>
            <person name="Rudolph-Geiger S."/>
            <person name="Teucke M."/>
            <person name="Lanz C."/>
            <person name="Raddatz G."/>
            <person name="Osoegawa K."/>
            <person name="Zhu B."/>
            <person name="Rapp A."/>
            <person name="Widaa S."/>
            <person name="Langford C."/>
            <person name="Yang F."/>
            <person name="Schuster S.C."/>
            <person name="Carter N.P."/>
            <person name="Harrow J."/>
            <person name="Ning Z."/>
            <person name="Herrero J."/>
            <person name="Searle S.M."/>
            <person name="Enright A."/>
            <person name="Geisler R."/>
            <person name="Plasterk R.H."/>
            <person name="Lee C."/>
            <person name="Westerfield M."/>
            <person name="de Jong P.J."/>
            <person name="Zon L.I."/>
            <person name="Postlethwait J.H."/>
            <person name="Nusslein-Volhard C."/>
            <person name="Hubbard T.J."/>
            <person name="Roest Crollius H."/>
            <person name="Rogers J."/>
            <person name="Stemple D.L."/>
        </authorList>
    </citation>
    <scope>NUCLEOTIDE SEQUENCE [LARGE SCALE GENOMIC DNA]</scope>
    <source>
        <strain evidence="14">Tuebingen</strain>
    </source>
</reference>
<keyword evidence="8" id="KW-0106">Calcium</keyword>
<keyword evidence="3" id="KW-0964">Secreted</keyword>
<evidence type="ECO:0000259" key="13">
    <source>
        <dbReference type="PROSITE" id="PS50240"/>
    </source>
</evidence>
<evidence type="ECO:0000256" key="4">
    <source>
        <dbReference type="ARBA" id="ARBA00022670"/>
    </source>
</evidence>
<evidence type="ECO:0000256" key="10">
    <source>
        <dbReference type="ARBA" id="ARBA00036864"/>
    </source>
</evidence>
<dbReference type="Gene3D" id="2.40.10.10">
    <property type="entry name" value="Trypsin-like serine proteases"/>
    <property type="match status" value="2"/>
</dbReference>
<evidence type="ECO:0000256" key="12">
    <source>
        <dbReference type="SAM" id="SignalP"/>
    </source>
</evidence>
<dbReference type="GeneID" id="553249"/>
<dbReference type="InterPro" id="IPR001314">
    <property type="entry name" value="Peptidase_S1A"/>
</dbReference>
<evidence type="ECO:0000256" key="11">
    <source>
        <dbReference type="ARBA" id="ARBA00039015"/>
    </source>
</evidence>
<keyword evidence="15" id="KW-1185">Reference proteome</keyword>
<dbReference type="AlphaFoldDB" id="A3KPY8"/>
<dbReference type="GO" id="GO:0046872">
    <property type="term" value="F:metal ion binding"/>
    <property type="evidence" value="ECO:0007669"/>
    <property type="project" value="UniProtKB-KW"/>
</dbReference>
<dbReference type="InterPro" id="IPR001254">
    <property type="entry name" value="Trypsin_dom"/>
</dbReference>
<protein>
    <recommendedName>
        <fullName evidence="11">pancreatic elastase</fullName>
        <ecNumber evidence="11">3.4.21.36</ecNumber>
    </recommendedName>
</protein>
<dbReference type="InterPro" id="IPR009003">
    <property type="entry name" value="Peptidase_S1_PA"/>
</dbReference>
<dbReference type="CDD" id="cd00190">
    <property type="entry name" value="Tryp_SPc"/>
    <property type="match status" value="1"/>
</dbReference>
<dbReference type="GO" id="GO:0006508">
    <property type="term" value="P:proteolysis"/>
    <property type="evidence" value="ECO:0000318"/>
    <property type="project" value="GO_Central"/>
</dbReference>
<dbReference type="STRING" id="7955.ENSDARP00000096860"/>
<reference evidence="14" key="2">
    <citation type="submission" date="2013-08" db="UniProtKB">
        <authorList>
            <consortium name="Ensembl"/>
        </authorList>
    </citation>
    <scope>IDENTIFICATION</scope>
    <source>
        <strain evidence="14">Tuebingen</strain>
    </source>
</reference>
<dbReference type="PROSITE" id="PS50240">
    <property type="entry name" value="TRYPSIN_DOM"/>
    <property type="match status" value="1"/>
</dbReference>
<evidence type="ECO:0000313" key="14">
    <source>
        <dbReference type="Ensembl" id="ENSDARP00000096860"/>
    </source>
</evidence>
<reference evidence="16" key="5">
    <citation type="submission" date="2025-04" db="UniProtKB">
        <authorList>
            <consortium name="RefSeq"/>
        </authorList>
    </citation>
    <scope>IDENTIFICATION</scope>
    <source>
        <strain evidence="16">Tuebingen</strain>
    </source>
</reference>
<reference evidence="16" key="4">
    <citation type="journal article" date="2018" name="Environ. Sci. Technol.">
        <title>Dydrogesterone Causes Male Bias and Accelerates Sperm Maturation in Zebrafish (Danio rerio).</title>
        <authorList>
            <person name="Shi W.J."/>
            <person name="Jiang Y.X."/>
            <person name="Huang G.Y."/>
            <person name="Zhao J.L."/>
            <person name="Zhang J.N."/>
            <person name="Liu Y.S."/>
            <person name="Xie L.T."/>
            <person name="Ying G.G."/>
        </authorList>
    </citation>
    <scope>NUCLEOTIDE SEQUENCE</scope>
    <source>
        <strain evidence="16">Tuebingen</strain>
    </source>
</reference>
<gene>
    <name evidence="16" type="primary">cela1.1</name>
    <name evidence="16" type="synonym">Ela1</name>
    <name evidence="16" type="synonym">si:dkey-57c15.3</name>
    <name evidence="16" type="synonym">zgc:112266</name>
    <name evidence="16" type="synonym">zgc:112368</name>
</gene>
<dbReference type="SUPFAM" id="SSF50494">
    <property type="entry name" value="Trypsin-like serine proteases"/>
    <property type="match status" value="1"/>
</dbReference>
<evidence type="ECO:0007829" key="17">
    <source>
        <dbReference type="PeptideAtlas" id="A3KPY8"/>
    </source>
</evidence>
<evidence type="ECO:0000256" key="3">
    <source>
        <dbReference type="ARBA" id="ARBA00022525"/>
    </source>
</evidence>
<keyword evidence="6" id="KW-0378">Hydrolase</keyword>
<dbReference type="Bgee" id="ENSDARG00000043175">
    <property type="expression patterns" value="Expressed in intestine and 10 other cell types or tissues"/>
</dbReference>
<feature type="chain" id="PRO_5035034334" description="pancreatic elastase" evidence="12 16">
    <location>
        <begin position="17"/>
        <end position="282"/>
    </location>
</feature>
<dbReference type="PhylomeDB" id="A3KPY8"/>
<dbReference type="ZFIN" id="ZDB-GENE-050522-187">
    <property type="gene designation" value="cela1.1"/>
</dbReference>
<dbReference type="PROSITE" id="PS00135">
    <property type="entry name" value="TRYPSIN_SER"/>
    <property type="match status" value="1"/>
</dbReference>
<feature type="signal peptide" evidence="12">
    <location>
        <begin position="1"/>
        <end position="16"/>
    </location>
</feature>
<evidence type="ECO:0000256" key="8">
    <source>
        <dbReference type="ARBA" id="ARBA00022837"/>
    </source>
</evidence>
<evidence type="ECO:0000256" key="1">
    <source>
        <dbReference type="ARBA" id="ARBA00001913"/>
    </source>
</evidence>
<sequence length="282" mass="31136">MLRILLLSVLAAIGLTEPRYLEDLAIEERVIGGEIAKPHSWPWQISLQYQSGGRYHHYCGGTLIRPGWVMVAAHCVDTSRIWSVALGDHDTTTHEGPEQYISVKGVFIHPNWNPNIVANGNDIALLQLSINATLSSYVQVATLPSYGEILPYGHTCYITGWGRTQTGGSLSAQLKQAYMPVVDHETCSQSDWWGSTVKDRMICAGGTTSMSACHGDSGSPLNCLFNGEYVVHGVTSFVASSGCNTYKKPTVFTRVSYHVSWLNHIMYENGEDIKDRMPFSHI</sequence>
<comment type="cofactor">
    <cofactor evidence="1">
        <name>Ca(2+)</name>
        <dbReference type="ChEBI" id="CHEBI:29108"/>
    </cofactor>
</comment>
<organism evidence="14">
    <name type="scientific">Danio rerio</name>
    <name type="common">Zebrafish</name>
    <name type="synonym">Brachydanio rerio</name>
    <dbReference type="NCBI Taxonomy" id="7955"/>
    <lineage>
        <taxon>Eukaryota</taxon>
        <taxon>Metazoa</taxon>
        <taxon>Chordata</taxon>
        <taxon>Craniata</taxon>
        <taxon>Vertebrata</taxon>
        <taxon>Euteleostomi</taxon>
        <taxon>Actinopterygii</taxon>
        <taxon>Neopterygii</taxon>
        <taxon>Teleostei</taxon>
        <taxon>Ostariophysi</taxon>
        <taxon>Cypriniformes</taxon>
        <taxon>Danionidae</taxon>
        <taxon>Danioninae</taxon>
        <taxon>Danio</taxon>
    </lineage>
</organism>
<dbReference type="PaxDb" id="7955-ENSDARP00000096860"/>
<evidence type="ECO:0000256" key="6">
    <source>
        <dbReference type="ARBA" id="ARBA00022801"/>
    </source>
</evidence>
<dbReference type="InterPro" id="IPR043504">
    <property type="entry name" value="Peptidase_S1_PA_chymotrypsin"/>
</dbReference>
<dbReference type="KEGG" id="dre:553249"/>
<keyword evidence="12 16" id="KW-0732">Signal</keyword>
<evidence type="ECO:0000313" key="15">
    <source>
        <dbReference type="Proteomes" id="UP000000437"/>
    </source>
</evidence>
<dbReference type="FunFam" id="2.40.10.10:FF:000122">
    <property type="entry name" value="Chymotrypsin-like elastase family member 1"/>
    <property type="match status" value="1"/>
</dbReference>
<dbReference type="PRINTS" id="PR00722">
    <property type="entry name" value="CHYMOTRYPSIN"/>
</dbReference>
<dbReference type="CTD" id="553249"/>
<dbReference type="PANTHER" id="PTHR24257">
    <property type="entry name" value="CHYMOTRYPSIN-LIKE ELASTASE FAMILY MEMBER"/>
    <property type="match status" value="1"/>
</dbReference>
<dbReference type="Ensembl" id="ENSDART00000106082.6">
    <property type="protein sequence ID" value="ENSDARP00000096860.4"/>
    <property type="gene ID" value="ENSDARG00000043175.8"/>
</dbReference>
<reference evidence="16" key="3">
    <citation type="journal article" date="2016" name="BMC Genomics">
        <title>Gene evolution and gene expression after whole genome duplication in fish: the PhyloFish database.</title>
        <authorList>
            <person name="Pasquier J."/>
            <person name="Cabau C."/>
            <person name="Nguyen T."/>
            <person name="Jouanno E."/>
            <person name="Severac D."/>
            <person name="Braasch I."/>
            <person name="Journot L."/>
            <person name="Pontarotti P."/>
            <person name="Klopp C."/>
            <person name="Postlethwait J.H."/>
            <person name="Guiguen Y."/>
            <person name="Bobe J."/>
        </authorList>
    </citation>
    <scope>NUCLEOTIDE SEQUENCE</scope>
    <source>
        <strain evidence="16">Tuebingen</strain>
    </source>
</reference>
<proteinExistence type="evidence at protein level"/>
<dbReference type="eggNOG" id="KOG3627">
    <property type="taxonomic scope" value="Eukaryota"/>
</dbReference>
<keyword evidence="7" id="KW-0720">Serine protease</keyword>
<dbReference type="OrthoDB" id="10061449at2759"/>
<dbReference type="RefSeq" id="NP_001020645.2">
    <property type="nucleotide sequence ID" value="NM_001025474.4"/>
</dbReference>
<keyword evidence="4" id="KW-0645">Protease</keyword>
<dbReference type="GO" id="GO:0005615">
    <property type="term" value="C:extracellular space"/>
    <property type="evidence" value="ECO:0000318"/>
    <property type="project" value="GO_Central"/>
</dbReference>
<dbReference type="Pfam" id="PF00089">
    <property type="entry name" value="Trypsin"/>
    <property type="match status" value="1"/>
</dbReference>
<evidence type="ECO:0000256" key="5">
    <source>
        <dbReference type="ARBA" id="ARBA00022723"/>
    </source>
</evidence>
<evidence type="ECO:0000256" key="2">
    <source>
        <dbReference type="ARBA" id="ARBA00004613"/>
    </source>
</evidence>
<dbReference type="GeneTree" id="ENSGT01030000234528"/>
<dbReference type="EMBL" id="BX511034">
    <property type="status" value="NOT_ANNOTATED_CDS"/>
    <property type="molecule type" value="Genomic_DNA"/>
</dbReference>
<dbReference type="InterPro" id="IPR050850">
    <property type="entry name" value="Peptidase_S1_Elastase_sf"/>
</dbReference>
<comment type="catalytic activity">
    <reaction evidence="10">
        <text>Hydrolysis of proteins, including elastin. Preferential cleavage: Ala-|-Xaa.</text>
        <dbReference type="EC" id="3.4.21.36"/>
    </reaction>
</comment>
<evidence type="ECO:0000313" key="16">
    <source>
        <dbReference type="RefSeq" id="NP_001020645.2"/>
    </source>
</evidence>
<keyword evidence="9" id="KW-1015">Disulfide bond</keyword>
<dbReference type="EC" id="3.4.21.36" evidence="11"/>
<comment type="subcellular location">
    <subcellularLocation>
        <location evidence="2">Secreted</location>
    </subcellularLocation>
</comment>
<dbReference type="SMART" id="SM00020">
    <property type="entry name" value="Tryp_SPc"/>
    <property type="match status" value="1"/>
</dbReference>
<keyword evidence="17" id="KW-1267">Proteomics identification</keyword>
<feature type="domain" description="Peptidase S1" evidence="13">
    <location>
        <begin position="30"/>
        <end position="267"/>
    </location>
</feature>
<accession>A3KPY8</accession>
<dbReference type="PANTHER" id="PTHR24257:SF0">
    <property type="entry name" value="CHYMOTRYPSIN-LIKE ELASTASE FAMILY MEMBER 1"/>
    <property type="match status" value="1"/>
</dbReference>
<accession>A0A8M1N745</accession>
<dbReference type="GO" id="GO:0004252">
    <property type="term" value="F:serine-type endopeptidase activity"/>
    <property type="evidence" value="ECO:0000318"/>
    <property type="project" value="GO_Central"/>
</dbReference>
<dbReference type="Proteomes" id="UP000000437">
    <property type="component" value="Chromosome 22"/>
</dbReference>